<evidence type="ECO:0000256" key="1">
    <source>
        <dbReference type="SAM" id="SignalP"/>
    </source>
</evidence>
<dbReference type="HOGENOM" id="CLU_2342062_0_0_11"/>
<dbReference type="EMBL" id="JFBT01000001">
    <property type="protein sequence ID" value="EXG82323.1"/>
    <property type="molecule type" value="Genomic_DNA"/>
</dbReference>
<dbReference type="Proteomes" id="UP000021053">
    <property type="component" value="Unassembled WGS sequence"/>
</dbReference>
<dbReference type="OrthoDB" id="4285968at2"/>
<sequence length="97" mass="10058">MKLVAKLAACVLAAGAAVLPASPAQALPGNCSHGYVTPSKTTSWATCTTGNGRFAALAHCTDGYYYGGPWKYVGTGYSYATCPSDTVINGHNMYTED</sequence>
<accession>A0A010Z4P9</accession>
<dbReference type="AlphaFoldDB" id="A0A010Z4P9"/>
<proteinExistence type="predicted"/>
<comment type="caution">
    <text evidence="2">The sequence shown here is derived from an EMBL/GenBank/DDBJ whole genome shotgun (WGS) entry which is preliminary data.</text>
</comment>
<gene>
    <name evidence="2" type="ORF">CryarDRAFT_3493</name>
</gene>
<evidence type="ECO:0000313" key="3">
    <source>
        <dbReference type="Proteomes" id="UP000021053"/>
    </source>
</evidence>
<organism evidence="2 3">
    <name type="scientific">Cryptosporangium arvum DSM 44712</name>
    <dbReference type="NCBI Taxonomy" id="927661"/>
    <lineage>
        <taxon>Bacteria</taxon>
        <taxon>Bacillati</taxon>
        <taxon>Actinomycetota</taxon>
        <taxon>Actinomycetes</taxon>
        <taxon>Cryptosporangiales</taxon>
        <taxon>Cryptosporangiaceae</taxon>
        <taxon>Cryptosporangium</taxon>
    </lineage>
</organism>
<dbReference type="RefSeq" id="WP_157017795.1">
    <property type="nucleotide sequence ID" value="NZ_KK073874.1"/>
</dbReference>
<feature type="chain" id="PRO_5001458077" evidence="1">
    <location>
        <begin position="27"/>
        <end position="97"/>
    </location>
</feature>
<reference evidence="2 3" key="1">
    <citation type="submission" date="2013-07" db="EMBL/GenBank/DDBJ databases">
        <authorList>
            <consortium name="DOE Joint Genome Institute"/>
            <person name="Eisen J."/>
            <person name="Huntemann M."/>
            <person name="Han J."/>
            <person name="Chen A."/>
            <person name="Kyrpides N."/>
            <person name="Mavromatis K."/>
            <person name="Markowitz V."/>
            <person name="Palaniappan K."/>
            <person name="Ivanova N."/>
            <person name="Schaumberg A."/>
            <person name="Pati A."/>
            <person name="Liolios K."/>
            <person name="Nordberg H.P."/>
            <person name="Cantor M.N."/>
            <person name="Hua S.X."/>
            <person name="Woyke T."/>
        </authorList>
    </citation>
    <scope>NUCLEOTIDE SEQUENCE [LARGE SCALE GENOMIC DNA]</scope>
    <source>
        <strain evidence="2 3">DSM 44712</strain>
    </source>
</reference>
<evidence type="ECO:0000313" key="2">
    <source>
        <dbReference type="EMBL" id="EXG82323.1"/>
    </source>
</evidence>
<keyword evidence="1" id="KW-0732">Signal</keyword>
<protein>
    <submittedName>
        <fullName evidence="2">Uncharacterized protein</fullName>
    </submittedName>
</protein>
<feature type="signal peptide" evidence="1">
    <location>
        <begin position="1"/>
        <end position="26"/>
    </location>
</feature>
<name>A0A010Z4P9_9ACTN</name>
<keyword evidence="3" id="KW-1185">Reference proteome</keyword>